<feature type="transmembrane region" description="Helical" evidence="6">
    <location>
        <begin position="117"/>
        <end position="142"/>
    </location>
</feature>
<keyword evidence="3 6" id="KW-0812">Transmembrane</keyword>
<dbReference type="EMBL" id="JAODUO010000128">
    <property type="protein sequence ID" value="KAK2188567.1"/>
    <property type="molecule type" value="Genomic_DNA"/>
</dbReference>
<feature type="transmembrane region" description="Helical" evidence="6">
    <location>
        <begin position="403"/>
        <end position="430"/>
    </location>
</feature>
<comment type="similarity">
    <text evidence="2 6">Belongs to the multi antimicrobial extrusion (MATE) (TC 2.A.66.1) family.</text>
</comment>
<dbReference type="AlphaFoldDB" id="A0AAD9UGH0"/>
<dbReference type="GO" id="GO:0016020">
    <property type="term" value="C:membrane"/>
    <property type="evidence" value="ECO:0007669"/>
    <property type="project" value="UniProtKB-SubCell"/>
</dbReference>
<dbReference type="GO" id="GO:1990961">
    <property type="term" value="P:xenobiotic detoxification by transmembrane export across the plasma membrane"/>
    <property type="evidence" value="ECO:0007669"/>
    <property type="project" value="InterPro"/>
</dbReference>
<reference evidence="7" key="1">
    <citation type="journal article" date="2023" name="Mol. Biol. Evol.">
        <title>Third-Generation Sequencing Reveals the Adaptive Role of the Epigenome in Three Deep-Sea Polychaetes.</title>
        <authorList>
            <person name="Perez M."/>
            <person name="Aroh O."/>
            <person name="Sun Y."/>
            <person name="Lan Y."/>
            <person name="Juniper S.K."/>
            <person name="Young C.R."/>
            <person name="Angers B."/>
            <person name="Qian P.Y."/>
        </authorList>
    </citation>
    <scope>NUCLEOTIDE SEQUENCE</scope>
    <source>
        <strain evidence="7">R07B-5</strain>
    </source>
</reference>
<evidence type="ECO:0000313" key="7">
    <source>
        <dbReference type="EMBL" id="KAK2188567.1"/>
    </source>
</evidence>
<dbReference type="InterPro" id="IPR002528">
    <property type="entry name" value="MATE_fam"/>
</dbReference>
<feature type="transmembrane region" description="Helical" evidence="6">
    <location>
        <begin position="154"/>
        <end position="175"/>
    </location>
</feature>
<gene>
    <name evidence="7" type="ORF">NP493_128g03024</name>
</gene>
<feature type="transmembrane region" description="Helical" evidence="6">
    <location>
        <begin position="182"/>
        <end position="202"/>
    </location>
</feature>
<feature type="transmembrane region" description="Helical" evidence="6">
    <location>
        <begin position="259"/>
        <end position="280"/>
    </location>
</feature>
<accession>A0AAD9UGH0</accession>
<feature type="transmembrane region" description="Helical" evidence="6">
    <location>
        <begin position="374"/>
        <end position="396"/>
    </location>
</feature>
<dbReference type="NCBIfam" id="TIGR00797">
    <property type="entry name" value="matE"/>
    <property type="match status" value="1"/>
</dbReference>
<sequence length="507" mass="55424">MAPGAMEDRSDNMDEVTTSRRGCFPYGFRRESRALFRLAWPTSLSILFHYMIQPISIAFCGHLGTEQLAGVAMAMSIIYITCVSIGRGLAFGADTFFSQTYGSTNKKKVGVYLQRGIIFGMFACCPIWAVLLNVESILLLLGQDPGVVALAQEYILFFLPGVLAYCWLFILMRYLLCQNRVLPNLAVCVVSCAINAVLHYGLVVQAQMGIRGSAIALAITYYLVLAQLLAYIWGSGVYVETWDGWKWENLKEWGQFARVTCASIGMTFIFWLCTEAGTFLSGILGKKELSAYSITFQVEGFVWMIPLGLGGACTARVGQFLGANQPVAALTSCRVTVTIQMALSAGMAVTAYVLRTYIPMAFSTDSELVSYTAGLLQVVAVFVLLEGIGGVGVGIVRGTGRQTLGAVIIFVSYYAVALPVGISLMFATSLGLYGLWWGYVLGLALQDVCLLVFMARLDWDKEAEKVRITKAQMSLCSECGSLHHTTALSFDLTKESPFQRNTHSILI</sequence>
<dbReference type="GO" id="GO:0042910">
    <property type="term" value="F:xenobiotic transmembrane transporter activity"/>
    <property type="evidence" value="ECO:0007669"/>
    <property type="project" value="InterPro"/>
</dbReference>
<dbReference type="CDD" id="cd13132">
    <property type="entry name" value="MATE_eukaryotic"/>
    <property type="match status" value="1"/>
</dbReference>
<evidence type="ECO:0000256" key="6">
    <source>
        <dbReference type="RuleBase" id="RU004914"/>
    </source>
</evidence>
<dbReference type="Pfam" id="PF01554">
    <property type="entry name" value="MatE"/>
    <property type="match status" value="2"/>
</dbReference>
<keyword evidence="4 6" id="KW-1133">Transmembrane helix</keyword>
<dbReference type="GO" id="GO:0015297">
    <property type="term" value="F:antiporter activity"/>
    <property type="evidence" value="ECO:0007669"/>
    <property type="project" value="InterPro"/>
</dbReference>
<keyword evidence="5 6" id="KW-0472">Membrane</keyword>
<feature type="transmembrane region" description="Helical" evidence="6">
    <location>
        <begin position="300"/>
        <end position="323"/>
    </location>
</feature>
<proteinExistence type="inferred from homology"/>
<comment type="subcellular location">
    <subcellularLocation>
        <location evidence="1">Membrane</location>
        <topology evidence="1">Multi-pass membrane protein</topology>
    </subcellularLocation>
</comment>
<dbReference type="InterPro" id="IPR045069">
    <property type="entry name" value="MATE_euk"/>
</dbReference>
<protein>
    <recommendedName>
        <fullName evidence="6">Multidrug and toxin extrusion protein</fullName>
    </recommendedName>
</protein>
<evidence type="ECO:0000256" key="2">
    <source>
        <dbReference type="ARBA" id="ARBA00010199"/>
    </source>
</evidence>
<feature type="transmembrane region" description="Helical" evidence="6">
    <location>
        <begin position="214"/>
        <end position="239"/>
    </location>
</feature>
<name>A0AAD9UGH0_RIDPI</name>
<feature type="transmembrane region" description="Helical" evidence="6">
    <location>
        <begin position="436"/>
        <end position="457"/>
    </location>
</feature>
<organism evidence="7 8">
    <name type="scientific">Ridgeia piscesae</name>
    <name type="common">Tubeworm</name>
    <dbReference type="NCBI Taxonomy" id="27915"/>
    <lineage>
        <taxon>Eukaryota</taxon>
        <taxon>Metazoa</taxon>
        <taxon>Spiralia</taxon>
        <taxon>Lophotrochozoa</taxon>
        <taxon>Annelida</taxon>
        <taxon>Polychaeta</taxon>
        <taxon>Sedentaria</taxon>
        <taxon>Canalipalpata</taxon>
        <taxon>Sabellida</taxon>
        <taxon>Siboglinidae</taxon>
        <taxon>Ridgeia</taxon>
    </lineage>
</organism>
<evidence type="ECO:0000256" key="3">
    <source>
        <dbReference type="ARBA" id="ARBA00022692"/>
    </source>
</evidence>
<evidence type="ECO:0000256" key="4">
    <source>
        <dbReference type="ARBA" id="ARBA00022989"/>
    </source>
</evidence>
<feature type="transmembrane region" description="Helical" evidence="6">
    <location>
        <begin position="335"/>
        <end position="354"/>
    </location>
</feature>
<evidence type="ECO:0000256" key="5">
    <source>
        <dbReference type="ARBA" id="ARBA00023136"/>
    </source>
</evidence>
<feature type="transmembrane region" description="Helical" evidence="6">
    <location>
        <begin position="72"/>
        <end position="97"/>
    </location>
</feature>
<evidence type="ECO:0000313" key="8">
    <source>
        <dbReference type="Proteomes" id="UP001209878"/>
    </source>
</evidence>
<dbReference type="Proteomes" id="UP001209878">
    <property type="component" value="Unassembled WGS sequence"/>
</dbReference>
<evidence type="ECO:0000256" key="1">
    <source>
        <dbReference type="ARBA" id="ARBA00004141"/>
    </source>
</evidence>
<feature type="transmembrane region" description="Helical" evidence="6">
    <location>
        <begin position="34"/>
        <end position="52"/>
    </location>
</feature>
<comment type="caution">
    <text evidence="7">The sequence shown here is derived from an EMBL/GenBank/DDBJ whole genome shotgun (WGS) entry which is preliminary data.</text>
</comment>
<keyword evidence="8" id="KW-1185">Reference proteome</keyword>
<dbReference type="PANTHER" id="PTHR11206">
    <property type="entry name" value="MULTIDRUG RESISTANCE PROTEIN"/>
    <property type="match status" value="1"/>
</dbReference>